<evidence type="ECO:0000256" key="2">
    <source>
        <dbReference type="SAM" id="Phobius"/>
    </source>
</evidence>
<keyword evidence="6" id="KW-1185">Reference proteome</keyword>
<organism evidence="4 5">
    <name type="scientific">Corynebacterium sanguinis</name>
    <dbReference type="NCBI Taxonomy" id="2594913"/>
    <lineage>
        <taxon>Bacteria</taxon>
        <taxon>Bacillati</taxon>
        <taxon>Actinomycetota</taxon>
        <taxon>Actinomycetes</taxon>
        <taxon>Mycobacteriales</taxon>
        <taxon>Corynebacteriaceae</taxon>
        <taxon>Corynebacterium</taxon>
    </lineage>
</organism>
<dbReference type="EMBL" id="JACEOR010000207">
    <property type="protein sequence ID" value="MBA4504856.1"/>
    <property type="molecule type" value="Genomic_DNA"/>
</dbReference>
<dbReference type="EMBL" id="RXIR01000003">
    <property type="protein sequence ID" value="TVS29769.1"/>
    <property type="molecule type" value="Genomic_DNA"/>
</dbReference>
<evidence type="ECO:0000313" key="3">
    <source>
        <dbReference type="EMBL" id="MBA4504856.1"/>
    </source>
</evidence>
<evidence type="ECO:0000256" key="1">
    <source>
        <dbReference type="SAM" id="MobiDB-lite"/>
    </source>
</evidence>
<dbReference type="GeneID" id="74902158"/>
<evidence type="ECO:0000313" key="5">
    <source>
        <dbReference type="Proteomes" id="UP000336646"/>
    </source>
</evidence>
<feature type="region of interest" description="Disordered" evidence="1">
    <location>
        <begin position="232"/>
        <end position="263"/>
    </location>
</feature>
<comment type="caution">
    <text evidence="4">The sequence shown here is derived from an EMBL/GenBank/DDBJ whole genome shotgun (WGS) entry which is preliminary data.</text>
</comment>
<protein>
    <submittedName>
        <fullName evidence="4">Uncharacterized protein</fullName>
    </submittedName>
</protein>
<gene>
    <name evidence="4" type="ORF">EKI59_02265</name>
    <name evidence="3" type="ORF">H0H28_05860</name>
</gene>
<dbReference type="RefSeq" id="WP_144318049.1">
    <property type="nucleotide sequence ID" value="NZ_CP038157.1"/>
</dbReference>
<keyword evidence="2" id="KW-0812">Transmembrane</keyword>
<evidence type="ECO:0000313" key="6">
    <source>
        <dbReference type="Proteomes" id="UP000580709"/>
    </source>
</evidence>
<keyword evidence="2" id="KW-0472">Membrane</keyword>
<reference evidence="4 5" key="1">
    <citation type="submission" date="2018-12" db="EMBL/GenBank/DDBJ databases">
        <title>Corynebacterium sanguinis sp. nov., a clinically-associated and environmental corynebacterium.</title>
        <authorList>
            <person name="Gonzales-Siles L."/>
            <person name="Jaen-Luchoro D."/>
            <person name="Cardew S."/>
            <person name="Inganas E."/>
            <person name="Ohlen M."/>
            <person name="Jensie-Markopolous S."/>
            <person name="Pinyeiro-Iglesias B."/>
            <person name="Molin K."/>
            <person name="Skovbjerg S."/>
            <person name="Svensson-Stadler L."/>
            <person name="Funke G."/>
            <person name="Moore E.R.B."/>
        </authorList>
    </citation>
    <scope>NUCLEOTIDE SEQUENCE [LARGE SCALE GENOMIC DNA]</scope>
    <source>
        <strain evidence="4 5">58734</strain>
    </source>
</reference>
<keyword evidence="2" id="KW-1133">Transmembrane helix</keyword>
<dbReference type="Proteomes" id="UP000336646">
    <property type="component" value="Unassembled WGS sequence"/>
</dbReference>
<dbReference type="AlphaFoldDB" id="A0A6C1TZ15"/>
<reference evidence="3 6" key="2">
    <citation type="submission" date="2020-07" db="EMBL/GenBank/DDBJ databases">
        <authorList>
            <person name="Khare M."/>
        </authorList>
    </citation>
    <scope>NUCLEOTIDE SEQUENCE [LARGE SCALE GENOMIC DNA]</scope>
    <source>
        <strain evidence="3 6">P8776</strain>
    </source>
</reference>
<dbReference type="Proteomes" id="UP000580709">
    <property type="component" value="Unassembled WGS sequence"/>
</dbReference>
<accession>A0A6C1TZ15</accession>
<proteinExistence type="predicted"/>
<dbReference type="OrthoDB" id="4406142at2"/>
<name>A0A6C1TZ15_9CORY</name>
<feature type="transmembrane region" description="Helical" evidence="2">
    <location>
        <begin position="29"/>
        <end position="49"/>
    </location>
</feature>
<sequence length="263" mass="28461">MTEPQLADAPANEPVDANIRMLRALPAPVFTVAYGAVLIGLIAGGIVLADTASSHEDAPPSVGKPLRPFNPVETSVDNVDASVRAYLIADAATARTSTGVTLTGTMTDTAEASLAEFSGHVSRLLEQNCVDNMTVRTQDNLRINLWGYCYNSPGPATIESYVTDALAGTTDSVSFYFYPGRPVEHMVAMTWFSNSTSAADAIVDSWDDREPVAPTDQLVLTAYDPEKVRVQEKYGPRVDRSDAHFEDPTGEAFREKWDAQQRG</sequence>
<evidence type="ECO:0000313" key="4">
    <source>
        <dbReference type="EMBL" id="TVS29769.1"/>
    </source>
</evidence>